<keyword evidence="3" id="KW-1185">Reference proteome</keyword>
<dbReference type="OrthoDB" id="6365263at2"/>
<proteinExistence type="predicted"/>
<organism evidence="2 3">
    <name type="scientific">Marinobacter mobilis</name>
    <dbReference type="NCBI Taxonomy" id="488533"/>
    <lineage>
        <taxon>Bacteria</taxon>
        <taxon>Pseudomonadati</taxon>
        <taxon>Pseudomonadota</taxon>
        <taxon>Gammaproteobacteria</taxon>
        <taxon>Pseudomonadales</taxon>
        <taxon>Marinobacteraceae</taxon>
        <taxon>Marinobacter</taxon>
    </lineage>
</organism>
<evidence type="ECO:0000256" key="1">
    <source>
        <dbReference type="SAM" id="SignalP"/>
    </source>
</evidence>
<dbReference type="RefSeq" id="WP_091811229.1">
    <property type="nucleotide sequence ID" value="NZ_FNNE01000001.1"/>
</dbReference>
<reference evidence="2 3" key="1">
    <citation type="submission" date="2016-10" db="EMBL/GenBank/DDBJ databases">
        <authorList>
            <person name="de Groot N.N."/>
        </authorList>
    </citation>
    <scope>NUCLEOTIDE SEQUENCE [LARGE SCALE GENOMIC DNA]</scope>
    <source>
        <strain evidence="2 3">CGMCC 1.7059</strain>
    </source>
</reference>
<gene>
    <name evidence="2" type="ORF">SAMN04487960_101370</name>
</gene>
<feature type="signal peptide" evidence="1">
    <location>
        <begin position="1"/>
        <end position="24"/>
    </location>
</feature>
<dbReference type="STRING" id="488533.SAMN04487960_101370"/>
<evidence type="ECO:0000313" key="3">
    <source>
        <dbReference type="Proteomes" id="UP000199675"/>
    </source>
</evidence>
<feature type="chain" id="PRO_5011793678" description="DUF4864 domain-containing protein" evidence="1">
    <location>
        <begin position="25"/>
        <end position="153"/>
    </location>
</feature>
<dbReference type="AlphaFoldDB" id="A0A1H2QZ46"/>
<keyword evidence="1" id="KW-0732">Signal</keyword>
<evidence type="ECO:0008006" key="4">
    <source>
        <dbReference type="Google" id="ProtNLM"/>
    </source>
</evidence>
<sequence>MPLARTLIPLLLVTTLLMPAGSRAEPSVGLVLPDRQAVHTQTSDFMARVASNQVEAAYQQLRPFLGVASEPFDQSAREADAYFQMVTGQVGQPLASVHLHSDGIGEHFYRETWLQKFNTAAIAWTLTFYRPHDDWKLVGVSYSTDLDALYQPQ</sequence>
<evidence type="ECO:0000313" key="2">
    <source>
        <dbReference type="EMBL" id="SDW12492.1"/>
    </source>
</evidence>
<dbReference type="Proteomes" id="UP000199675">
    <property type="component" value="Unassembled WGS sequence"/>
</dbReference>
<protein>
    <recommendedName>
        <fullName evidence="4">DUF4864 domain-containing protein</fullName>
    </recommendedName>
</protein>
<accession>A0A1H2QZ46</accession>
<dbReference type="EMBL" id="FNNE01000001">
    <property type="protein sequence ID" value="SDW12492.1"/>
    <property type="molecule type" value="Genomic_DNA"/>
</dbReference>
<name>A0A1H2QZ46_9GAMM</name>